<dbReference type="VEuPathDB" id="FungiDB:BO71DRAFT_451250"/>
<accession>A0A319D609</accession>
<dbReference type="InterPro" id="IPR012337">
    <property type="entry name" value="RNaseH-like_sf"/>
</dbReference>
<dbReference type="Gene3D" id="3.30.420.10">
    <property type="entry name" value="Ribonuclease H-like superfamily/Ribonuclease H"/>
    <property type="match status" value="1"/>
</dbReference>
<organism evidence="2 3">
    <name type="scientific">Aspergillus ellipticus CBS 707.79</name>
    <dbReference type="NCBI Taxonomy" id="1448320"/>
    <lineage>
        <taxon>Eukaryota</taxon>
        <taxon>Fungi</taxon>
        <taxon>Dikarya</taxon>
        <taxon>Ascomycota</taxon>
        <taxon>Pezizomycotina</taxon>
        <taxon>Eurotiomycetes</taxon>
        <taxon>Eurotiomycetidae</taxon>
        <taxon>Eurotiales</taxon>
        <taxon>Aspergillaceae</taxon>
        <taxon>Aspergillus</taxon>
        <taxon>Aspergillus subgen. Circumdati</taxon>
    </lineage>
</organism>
<dbReference type="PANTHER" id="PTHR43040:SF1">
    <property type="entry name" value="RIBONUCLEASE D"/>
    <property type="match status" value="1"/>
</dbReference>
<reference evidence="2 3" key="1">
    <citation type="submission" date="2018-02" db="EMBL/GenBank/DDBJ databases">
        <title>The genomes of Aspergillus section Nigri reveals drivers in fungal speciation.</title>
        <authorList>
            <consortium name="DOE Joint Genome Institute"/>
            <person name="Vesth T.C."/>
            <person name="Nybo J."/>
            <person name="Theobald S."/>
            <person name="Brandl J."/>
            <person name="Frisvad J.C."/>
            <person name="Nielsen K.F."/>
            <person name="Lyhne E.K."/>
            <person name="Kogle M.E."/>
            <person name="Kuo A."/>
            <person name="Riley R."/>
            <person name="Clum A."/>
            <person name="Nolan M."/>
            <person name="Lipzen A."/>
            <person name="Salamov A."/>
            <person name="Henrissat B."/>
            <person name="Wiebenga A."/>
            <person name="De vries R.P."/>
            <person name="Grigoriev I.V."/>
            <person name="Mortensen U.H."/>
            <person name="Andersen M.R."/>
            <person name="Baker S.E."/>
        </authorList>
    </citation>
    <scope>NUCLEOTIDE SEQUENCE [LARGE SCALE GENOMIC DNA]</scope>
    <source>
        <strain evidence="2 3">CBS 707.79</strain>
    </source>
</reference>
<evidence type="ECO:0000313" key="2">
    <source>
        <dbReference type="EMBL" id="PYH92639.1"/>
    </source>
</evidence>
<name>A0A319D609_9EURO</name>
<protein>
    <recommendedName>
        <fullName evidence="1">3'-5' exonuclease domain-containing protein</fullName>
    </recommendedName>
</protein>
<dbReference type="GO" id="GO:0008408">
    <property type="term" value="F:3'-5' exonuclease activity"/>
    <property type="evidence" value="ECO:0007669"/>
    <property type="project" value="InterPro"/>
</dbReference>
<dbReference type="GO" id="GO:0003676">
    <property type="term" value="F:nucleic acid binding"/>
    <property type="evidence" value="ECO:0007669"/>
    <property type="project" value="InterPro"/>
</dbReference>
<feature type="domain" description="3'-5' exonuclease" evidence="1">
    <location>
        <begin position="11"/>
        <end position="187"/>
    </location>
</feature>
<dbReference type="Pfam" id="PF01612">
    <property type="entry name" value="DNA_pol_A_exo1"/>
    <property type="match status" value="1"/>
</dbReference>
<evidence type="ECO:0000313" key="3">
    <source>
        <dbReference type="Proteomes" id="UP000247810"/>
    </source>
</evidence>
<dbReference type="SUPFAM" id="SSF53098">
    <property type="entry name" value="Ribonuclease H-like"/>
    <property type="match status" value="1"/>
</dbReference>
<evidence type="ECO:0000259" key="1">
    <source>
        <dbReference type="Pfam" id="PF01612"/>
    </source>
</evidence>
<proteinExistence type="predicted"/>
<dbReference type="InterPro" id="IPR036397">
    <property type="entry name" value="RNaseH_sf"/>
</dbReference>
<keyword evidence="3" id="KW-1185">Reference proteome</keyword>
<dbReference type="AlphaFoldDB" id="A0A319D609"/>
<sequence>MSDQQHKPGIQVVDSIDTLRGLLDDLKTLPTSPSTPSVYLDLEGINLCRHGSLSIVTMYTTPNNTVYIIDIHTMKDTAFKPMQEGGTSLRALLESPSIKKVLFDVRNDSDALTGSRRLVSGLAKCIDFNSPISPTRKREWKLQKERTNTLFIPDKGGRYEVFNERPFKEEIIPYCAEDVILLPGLYAVYNRKLNSDWKSKVQDATKDRIRLSQSMGYEPKGKHMALGPWPDKPTKKKNGIALEMIGKMTSIQTVPGIALDGRKI</sequence>
<dbReference type="OrthoDB" id="26838at2759"/>
<dbReference type="InterPro" id="IPR002562">
    <property type="entry name" value="3'-5'_exonuclease_dom"/>
</dbReference>
<dbReference type="PANTHER" id="PTHR43040">
    <property type="entry name" value="RIBONUCLEASE D"/>
    <property type="match status" value="1"/>
</dbReference>
<dbReference type="STRING" id="1448320.A0A319D609"/>
<gene>
    <name evidence="2" type="ORF">BO71DRAFT_451250</name>
</gene>
<dbReference type="GO" id="GO:0006139">
    <property type="term" value="P:nucleobase-containing compound metabolic process"/>
    <property type="evidence" value="ECO:0007669"/>
    <property type="project" value="InterPro"/>
</dbReference>
<dbReference type="EMBL" id="KZ825911">
    <property type="protein sequence ID" value="PYH92639.1"/>
    <property type="molecule type" value="Genomic_DNA"/>
</dbReference>
<dbReference type="Proteomes" id="UP000247810">
    <property type="component" value="Unassembled WGS sequence"/>
</dbReference>